<dbReference type="AlphaFoldDB" id="A0A644YXT0"/>
<dbReference type="EMBL" id="VSSQ01006650">
    <property type="protein sequence ID" value="MPM33405.1"/>
    <property type="molecule type" value="Genomic_DNA"/>
</dbReference>
<feature type="transmembrane region" description="Helical" evidence="1">
    <location>
        <begin position="12"/>
        <end position="36"/>
    </location>
</feature>
<feature type="transmembrane region" description="Helical" evidence="1">
    <location>
        <begin position="67"/>
        <end position="92"/>
    </location>
</feature>
<dbReference type="InterPro" id="IPR021354">
    <property type="entry name" value="DUF2975"/>
</dbReference>
<protein>
    <recommendedName>
        <fullName evidence="3">DUF2975 domain-containing protein</fullName>
    </recommendedName>
</protein>
<name>A0A644YXT0_9ZZZZ</name>
<evidence type="ECO:0000256" key="1">
    <source>
        <dbReference type="SAM" id="Phobius"/>
    </source>
</evidence>
<evidence type="ECO:0000313" key="2">
    <source>
        <dbReference type="EMBL" id="MPM33405.1"/>
    </source>
</evidence>
<dbReference type="Pfam" id="PF11188">
    <property type="entry name" value="DUF2975"/>
    <property type="match status" value="1"/>
</dbReference>
<keyword evidence="1" id="KW-0812">Transmembrane</keyword>
<keyword evidence="1" id="KW-0472">Membrane</keyword>
<comment type="caution">
    <text evidence="2">The sequence shown here is derived from an EMBL/GenBank/DDBJ whole genome shotgun (WGS) entry which is preliminary data.</text>
</comment>
<accession>A0A644YXT0</accession>
<proteinExistence type="predicted"/>
<feature type="transmembrane region" description="Helical" evidence="1">
    <location>
        <begin position="112"/>
        <end position="132"/>
    </location>
</feature>
<gene>
    <name evidence="2" type="ORF">SDC9_79980</name>
</gene>
<reference evidence="2" key="1">
    <citation type="submission" date="2019-08" db="EMBL/GenBank/DDBJ databases">
        <authorList>
            <person name="Kucharzyk K."/>
            <person name="Murdoch R.W."/>
            <person name="Higgins S."/>
            <person name="Loffler F."/>
        </authorList>
    </citation>
    <scope>NUCLEOTIDE SEQUENCE</scope>
</reference>
<feature type="transmembrane region" description="Helical" evidence="1">
    <location>
        <begin position="152"/>
        <end position="172"/>
    </location>
</feature>
<sequence length="180" mass="20068">MLQLSDKGLRQLVIVFTISLLLGGLAILGLGIHLIVMGVQGTYSLPLVLFEGLQLAISVQASSLGSYVLYCLLLITCLTLGLLMLFLVRSMLISLEREKAFTQSLPLSIKRIAYLMLVLAYAKQLLFLLAFQQDLGKLTEFVSFRFQLLPTLAVYALVVLVFSQLFSYGLILQREYEQTV</sequence>
<organism evidence="2">
    <name type="scientific">bioreactor metagenome</name>
    <dbReference type="NCBI Taxonomy" id="1076179"/>
    <lineage>
        <taxon>unclassified sequences</taxon>
        <taxon>metagenomes</taxon>
        <taxon>ecological metagenomes</taxon>
    </lineage>
</organism>
<keyword evidence="1" id="KW-1133">Transmembrane helix</keyword>
<evidence type="ECO:0008006" key="3">
    <source>
        <dbReference type="Google" id="ProtNLM"/>
    </source>
</evidence>